<dbReference type="AlphaFoldDB" id="A0A0M3JUD7"/>
<reference evidence="3" key="1">
    <citation type="submission" date="2017-02" db="UniProtKB">
        <authorList>
            <consortium name="WormBaseParasite"/>
        </authorList>
    </citation>
    <scope>IDENTIFICATION</scope>
</reference>
<dbReference type="PROSITE" id="PS00175">
    <property type="entry name" value="PG_MUTASE"/>
    <property type="match status" value="1"/>
</dbReference>
<dbReference type="WBParaSite" id="ASIM_0001178601-mRNA-1">
    <property type="protein sequence ID" value="ASIM_0001178601-mRNA-1"/>
    <property type="gene ID" value="ASIM_0001178601"/>
</dbReference>
<dbReference type="SUPFAM" id="SSF53254">
    <property type="entry name" value="Phosphoglycerate mutase-like"/>
    <property type="match status" value="1"/>
</dbReference>
<reference evidence="1 2" key="2">
    <citation type="submission" date="2018-11" db="EMBL/GenBank/DDBJ databases">
        <authorList>
            <consortium name="Pathogen Informatics"/>
        </authorList>
    </citation>
    <scope>NUCLEOTIDE SEQUENCE [LARGE SCALE GENOMIC DNA]</scope>
</reference>
<dbReference type="GO" id="GO:0016791">
    <property type="term" value="F:phosphatase activity"/>
    <property type="evidence" value="ECO:0007669"/>
    <property type="project" value="UniProtKB-ARBA"/>
</dbReference>
<dbReference type="EMBL" id="UYRR01031053">
    <property type="protein sequence ID" value="VDK44668.1"/>
    <property type="molecule type" value="Genomic_DNA"/>
</dbReference>
<organism evidence="3">
    <name type="scientific">Anisakis simplex</name>
    <name type="common">Herring worm</name>
    <dbReference type="NCBI Taxonomy" id="6269"/>
    <lineage>
        <taxon>Eukaryota</taxon>
        <taxon>Metazoa</taxon>
        <taxon>Ecdysozoa</taxon>
        <taxon>Nematoda</taxon>
        <taxon>Chromadorea</taxon>
        <taxon>Rhabditida</taxon>
        <taxon>Spirurina</taxon>
        <taxon>Ascaridomorpha</taxon>
        <taxon>Ascaridoidea</taxon>
        <taxon>Anisakidae</taxon>
        <taxon>Anisakis</taxon>
        <taxon>Anisakis simplex complex</taxon>
    </lineage>
</organism>
<dbReference type="Proteomes" id="UP000267096">
    <property type="component" value="Unassembled WGS sequence"/>
</dbReference>
<proteinExistence type="predicted"/>
<dbReference type="Pfam" id="PF00300">
    <property type="entry name" value="His_Phos_1"/>
    <property type="match status" value="1"/>
</dbReference>
<dbReference type="SMART" id="SM00855">
    <property type="entry name" value="PGAM"/>
    <property type="match status" value="1"/>
</dbReference>
<dbReference type="PANTHER" id="PTHR16469:SF27">
    <property type="entry name" value="UBIQUITIN-ASSOCIATED AND SH3 DOMAIN-CONTAINING BA-RELATED"/>
    <property type="match status" value="1"/>
</dbReference>
<sequence length="240" mass="27218">MAPHPTASTIDSRGTRTVWVVRHGQRVDNIDKTWKLNAPRGAWDDPPLTSRGHQQAIECARRLARERIDTILCSPFMRCVQTASHISSVHPKQPRVFIEPGLCESLNVCQNPPGYLTATQLRNDFPLIDENYRTIVPKPEPENNEIECKQRITIVLNEMLRRYEGDILIVSHGSPIAMIHEVLTGEWHYIGQCTISKFISSGNDNNNGEMGTFSAAMQGDSTHLTDRTNLREREIQRPKL</sequence>
<evidence type="ECO:0000313" key="3">
    <source>
        <dbReference type="WBParaSite" id="ASIM_0001178601-mRNA-1"/>
    </source>
</evidence>
<protein>
    <submittedName>
        <fullName evidence="3">Phosphoglycerate mutase family protein</fullName>
    </submittedName>
</protein>
<dbReference type="InterPro" id="IPR051710">
    <property type="entry name" value="Phosphatase_SH3-domain"/>
</dbReference>
<dbReference type="PANTHER" id="PTHR16469">
    <property type="entry name" value="UBIQUITIN-ASSOCIATED AND SH3 DOMAIN-CONTAINING BA-RELATED"/>
    <property type="match status" value="1"/>
</dbReference>
<dbReference type="InterPro" id="IPR029033">
    <property type="entry name" value="His_PPase_superfam"/>
</dbReference>
<gene>
    <name evidence="1" type="ORF">ASIM_LOCUS11252</name>
</gene>
<evidence type="ECO:0000313" key="1">
    <source>
        <dbReference type="EMBL" id="VDK44668.1"/>
    </source>
</evidence>
<evidence type="ECO:0000313" key="2">
    <source>
        <dbReference type="Proteomes" id="UP000267096"/>
    </source>
</evidence>
<dbReference type="OrthoDB" id="414418at2759"/>
<name>A0A0M3JUD7_ANISI</name>
<dbReference type="CDD" id="cd07067">
    <property type="entry name" value="HP_PGM_like"/>
    <property type="match status" value="1"/>
</dbReference>
<accession>A0A0M3JUD7</accession>
<dbReference type="InterPro" id="IPR001345">
    <property type="entry name" value="PG/BPGM_mutase_AS"/>
</dbReference>
<dbReference type="InterPro" id="IPR013078">
    <property type="entry name" value="His_Pase_superF_clade-1"/>
</dbReference>
<keyword evidence="2" id="KW-1185">Reference proteome</keyword>
<dbReference type="Gene3D" id="3.40.50.1240">
    <property type="entry name" value="Phosphoglycerate mutase-like"/>
    <property type="match status" value="1"/>
</dbReference>